<dbReference type="GO" id="GO:0030170">
    <property type="term" value="F:pyridoxal phosphate binding"/>
    <property type="evidence" value="ECO:0007669"/>
    <property type="project" value="TreeGrafter"/>
</dbReference>
<sequence>MNAVFESGWYILGEQVEAFEIEFAQFCRARQCVGVGNGLDALHLILRAMDIQWGDEVIVPANTYIATWLAVTYAGATPVPVEPDPHTFNIDPQKIEPAITSKTRAIIAVHLYGQTADMNPINEIANKYGIRVIEDAAQAHGAKYHGDLAGTLSDAAGFSFYPGKNLGALGDAGAVVTNNDDIADKVRILRNYGSRTKYTNDVFGINSRLDEMQAAILRVKLKALDNNNKLRQKWARYYQKHITNSHIVVPYESAHMESVWHLFVIRHPKRNALQYQLKQLGVETLIHYPIPPHLSDAYTCLQMPNGSLPLTEQLSDEILSLPIGPHLSESDLDYVCHVLSESEY</sequence>
<dbReference type="Pfam" id="PF01041">
    <property type="entry name" value="DegT_DnrJ_EryC1"/>
    <property type="match status" value="1"/>
</dbReference>
<dbReference type="EMBL" id="ATBP01000169">
    <property type="protein sequence ID" value="ETR72233.1"/>
    <property type="molecule type" value="Genomic_DNA"/>
</dbReference>
<keyword evidence="6" id="KW-0032">Aminotransferase</keyword>
<evidence type="ECO:0000256" key="1">
    <source>
        <dbReference type="ARBA" id="ARBA00022898"/>
    </source>
</evidence>
<dbReference type="GO" id="GO:0008483">
    <property type="term" value="F:transaminase activity"/>
    <property type="evidence" value="ECO:0007669"/>
    <property type="project" value="UniProtKB-KW"/>
</dbReference>
<feature type="modified residue" description="N6-(pyridoxal phosphate)lysine" evidence="4">
    <location>
        <position position="164"/>
    </location>
</feature>
<accession>A0A1V1PBU0</accession>
<dbReference type="GO" id="GO:0000271">
    <property type="term" value="P:polysaccharide biosynthetic process"/>
    <property type="evidence" value="ECO:0007669"/>
    <property type="project" value="TreeGrafter"/>
</dbReference>
<reference evidence="7" key="1">
    <citation type="submission" date="2012-11" db="EMBL/GenBank/DDBJ databases">
        <authorList>
            <person name="Lucero-Rivera Y.E."/>
            <person name="Tovar-Ramirez D."/>
        </authorList>
    </citation>
    <scope>NUCLEOTIDE SEQUENCE [LARGE SCALE GENOMIC DNA]</scope>
    <source>
        <strain evidence="7">Araruama</strain>
    </source>
</reference>
<dbReference type="InterPro" id="IPR000653">
    <property type="entry name" value="DegT/StrS_aminotransferase"/>
</dbReference>
<dbReference type="PANTHER" id="PTHR30244">
    <property type="entry name" value="TRANSAMINASE"/>
    <property type="match status" value="1"/>
</dbReference>
<evidence type="ECO:0000313" key="6">
    <source>
        <dbReference type="EMBL" id="ETR72233.1"/>
    </source>
</evidence>
<gene>
    <name evidence="6" type="ORF">OMM_01881</name>
</gene>
<evidence type="ECO:0000256" key="5">
    <source>
        <dbReference type="RuleBase" id="RU004508"/>
    </source>
</evidence>
<protein>
    <submittedName>
        <fullName evidence="6">DegT/DnrJ/EryC1/StrS aminotransferase</fullName>
    </submittedName>
</protein>
<dbReference type="InterPro" id="IPR015421">
    <property type="entry name" value="PyrdxlP-dep_Trfase_major"/>
</dbReference>
<dbReference type="CDD" id="cd00616">
    <property type="entry name" value="AHBA_syn"/>
    <property type="match status" value="1"/>
</dbReference>
<evidence type="ECO:0000256" key="4">
    <source>
        <dbReference type="PIRSR" id="PIRSR000390-2"/>
    </source>
</evidence>
<keyword evidence="6" id="KW-0808">Transferase</keyword>
<comment type="caution">
    <text evidence="6">The sequence shown here is derived from an EMBL/GenBank/DDBJ whole genome shotgun (WGS) entry which is preliminary data.</text>
</comment>
<dbReference type="PIRSF" id="PIRSF000390">
    <property type="entry name" value="PLP_StrS"/>
    <property type="match status" value="1"/>
</dbReference>
<dbReference type="InterPro" id="IPR015422">
    <property type="entry name" value="PyrdxlP-dep_Trfase_small"/>
</dbReference>
<dbReference type="Proteomes" id="UP000189670">
    <property type="component" value="Unassembled WGS sequence"/>
</dbReference>
<comment type="similarity">
    <text evidence="2 5">Belongs to the DegT/DnrJ/EryC1 family.</text>
</comment>
<evidence type="ECO:0000256" key="3">
    <source>
        <dbReference type="PIRSR" id="PIRSR000390-1"/>
    </source>
</evidence>
<keyword evidence="1 4" id="KW-0663">Pyridoxal phosphate</keyword>
<dbReference type="InterPro" id="IPR015424">
    <property type="entry name" value="PyrdxlP-dep_Trfase"/>
</dbReference>
<dbReference type="AlphaFoldDB" id="A0A1V1PBU0"/>
<dbReference type="Gene3D" id="3.90.1150.10">
    <property type="entry name" value="Aspartate Aminotransferase, domain 1"/>
    <property type="match status" value="1"/>
</dbReference>
<evidence type="ECO:0000256" key="2">
    <source>
        <dbReference type="ARBA" id="ARBA00037999"/>
    </source>
</evidence>
<organism evidence="6 7">
    <name type="scientific">Candidatus Magnetoglobus multicellularis str. Araruama</name>
    <dbReference type="NCBI Taxonomy" id="890399"/>
    <lineage>
        <taxon>Bacteria</taxon>
        <taxon>Pseudomonadati</taxon>
        <taxon>Thermodesulfobacteriota</taxon>
        <taxon>Desulfobacteria</taxon>
        <taxon>Desulfobacterales</taxon>
        <taxon>Desulfobacteraceae</taxon>
        <taxon>Candidatus Magnetoglobus</taxon>
    </lineage>
</organism>
<dbReference type="PANTHER" id="PTHR30244:SF36">
    <property type="entry name" value="3-OXO-GLUCOSE-6-PHOSPHATE:GLUTAMATE AMINOTRANSFERASE"/>
    <property type="match status" value="1"/>
</dbReference>
<evidence type="ECO:0000313" key="7">
    <source>
        <dbReference type="Proteomes" id="UP000189670"/>
    </source>
</evidence>
<proteinExistence type="inferred from homology"/>
<name>A0A1V1PBU0_9BACT</name>
<feature type="active site" description="Proton acceptor" evidence="3">
    <location>
        <position position="164"/>
    </location>
</feature>
<dbReference type="SUPFAM" id="SSF53383">
    <property type="entry name" value="PLP-dependent transferases"/>
    <property type="match status" value="1"/>
</dbReference>
<dbReference type="Gene3D" id="3.40.640.10">
    <property type="entry name" value="Type I PLP-dependent aspartate aminotransferase-like (Major domain)"/>
    <property type="match status" value="1"/>
</dbReference>
<dbReference type="FunFam" id="3.40.640.10:FF:000089">
    <property type="entry name" value="Aminotransferase, DegT/DnrJ/EryC1/StrS family"/>
    <property type="match status" value="1"/>
</dbReference>